<dbReference type="RefSeq" id="WP_118403741.1">
    <property type="nucleotide sequence ID" value="NZ_JADNFX010000011.1"/>
</dbReference>
<dbReference type="InterPro" id="IPR031025">
    <property type="entry name" value="LruC_dom"/>
</dbReference>
<proteinExistence type="predicted"/>
<name>A0A412I7V8_9BACE</name>
<dbReference type="PROSITE" id="PS51257">
    <property type="entry name" value="PROKAR_LIPOPROTEIN"/>
    <property type="match status" value="1"/>
</dbReference>
<dbReference type="AlphaFoldDB" id="A0A412I7V8"/>
<reference evidence="3 4" key="1">
    <citation type="submission" date="2018-08" db="EMBL/GenBank/DDBJ databases">
        <title>A genome reference for cultivated species of the human gut microbiota.</title>
        <authorList>
            <person name="Zou Y."/>
            <person name="Xue W."/>
            <person name="Luo G."/>
        </authorList>
    </citation>
    <scope>NUCLEOTIDE SEQUENCE [LARGE SCALE GENOMIC DNA]</scope>
    <source>
        <strain evidence="3 4">AF22-3AC</strain>
    </source>
</reference>
<dbReference type="Pfam" id="PF16130">
    <property type="entry name" value="DUF4842"/>
    <property type="match status" value="1"/>
</dbReference>
<sequence>MWKKLLGTTLIAAFALSSCTDKDVYQGPKEDEKEFNTFPFSTVQKDVNLNVNYVNGAVQSNVYFEVYDEMPVVESEYGTYTKRQDVNYLFAAYTKEDGTYQGKLELPSYLTKVYIYSPAFFAQTLMEANVVDGSIEATDNANTQTRVIVPTSKAYDSYLINNKNGNEVWKTWLGTYDKHKNGDINYKYFGKLAATEKDNLYTAHTRIINTHITCPEEYRGYSDMYVKKDAEVVVTFLGQNTCWTCSLGYYYYKDGEQPKNLNDAHVIMLFPNTQDGSWKGWTAYGSAGIDPLTAVQLMYYPNIATGSKEGATTAFPAGYRIGFVLATNGWNNHVGGFSGYKKYRAATSSGLSLNDQGVNFEEPRTAVYRYGDWILTSFEDYMTDENFSDVVITLKSNPVDAITDIPETNPDEDKTSIDFLKGTYAFEDLWPSQGDYDMNDVVVRYNYGSTFDEKNLIYSESFTFKTFQNIASNQNGLAFRLKTEGNIESTTYSIRQQGEKEFTETTFEYEPQDNVYLLTTNVKENMGTEYKVTVNYSKPISKQSEAQAFIFKNDEDGLRWEVHIPQEMPTSKINKKYFGQGDDASNPNQSIYYVRKGNYPFAFFLSRATESDLSKLLDSANEKTAINLLYSGYDGWVSSNGEKNKDWYKK</sequence>
<organism evidence="3 4">
    <name type="scientific">Bacteroides cellulosilyticus</name>
    <dbReference type="NCBI Taxonomy" id="246787"/>
    <lineage>
        <taxon>Bacteria</taxon>
        <taxon>Pseudomonadati</taxon>
        <taxon>Bacteroidota</taxon>
        <taxon>Bacteroidia</taxon>
        <taxon>Bacteroidales</taxon>
        <taxon>Bacteroidaceae</taxon>
        <taxon>Bacteroides</taxon>
    </lineage>
</organism>
<feature type="domain" description="DUF4842" evidence="2">
    <location>
        <begin position="471"/>
        <end position="648"/>
    </location>
</feature>
<evidence type="ECO:0000259" key="2">
    <source>
        <dbReference type="Pfam" id="PF16130"/>
    </source>
</evidence>
<dbReference type="InterPro" id="IPR025193">
    <property type="entry name" value="DUF4114"/>
</dbReference>
<dbReference type="Proteomes" id="UP000283341">
    <property type="component" value="Unassembled WGS sequence"/>
</dbReference>
<dbReference type="Pfam" id="PF13448">
    <property type="entry name" value="DUF4114"/>
    <property type="match status" value="1"/>
</dbReference>
<gene>
    <name evidence="3" type="ORF">DWX97_23085</name>
</gene>
<dbReference type="EMBL" id="QRVJ01000033">
    <property type="protein sequence ID" value="RGS32885.1"/>
    <property type="molecule type" value="Genomic_DNA"/>
</dbReference>
<comment type="caution">
    <text evidence="3">The sequence shown here is derived from an EMBL/GenBank/DDBJ whole genome shotgun (WGS) entry which is preliminary data.</text>
</comment>
<feature type="domain" description="DUF4114" evidence="1">
    <location>
        <begin position="315"/>
        <end position="397"/>
    </location>
</feature>
<protein>
    <submittedName>
        <fullName evidence="3">LruC domain-containing protein</fullName>
    </submittedName>
</protein>
<accession>A0A412I7V8</accession>
<evidence type="ECO:0000313" key="4">
    <source>
        <dbReference type="Proteomes" id="UP000283341"/>
    </source>
</evidence>
<evidence type="ECO:0000313" key="3">
    <source>
        <dbReference type="EMBL" id="RGS32885.1"/>
    </source>
</evidence>
<evidence type="ECO:0000259" key="1">
    <source>
        <dbReference type="Pfam" id="PF13448"/>
    </source>
</evidence>
<dbReference type="NCBIfam" id="TIGR04456">
    <property type="entry name" value="LruC_dom"/>
    <property type="match status" value="1"/>
</dbReference>
<dbReference type="InterPro" id="IPR032295">
    <property type="entry name" value="DUF4842"/>
</dbReference>